<dbReference type="GO" id="GO:0006352">
    <property type="term" value="P:DNA-templated transcription initiation"/>
    <property type="evidence" value="ECO:0007669"/>
    <property type="project" value="InterPro"/>
</dbReference>
<dbReference type="InterPro" id="IPR039425">
    <property type="entry name" value="RNA_pol_sigma-70-like"/>
</dbReference>
<keyword evidence="4" id="KW-0804">Transcription</keyword>
<feature type="domain" description="RNA polymerase sigma-70 region 2" evidence="5">
    <location>
        <begin position="12"/>
        <end position="72"/>
    </location>
</feature>
<evidence type="ECO:0000313" key="8">
    <source>
        <dbReference type="Proteomes" id="UP000825701"/>
    </source>
</evidence>
<evidence type="ECO:0000313" key="7">
    <source>
        <dbReference type="EMBL" id="QZO02148.1"/>
    </source>
</evidence>
<dbReference type="GO" id="GO:0016987">
    <property type="term" value="F:sigma factor activity"/>
    <property type="evidence" value="ECO:0007669"/>
    <property type="project" value="UniProtKB-KW"/>
</dbReference>
<dbReference type="InterPro" id="IPR013249">
    <property type="entry name" value="RNA_pol_sigma70_r4_t2"/>
</dbReference>
<keyword evidence="2" id="KW-0805">Transcription regulation</keyword>
<dbReference type="SUPFAM" id="SSF88946">
    <property type="entry name" value="Sigma2 domain of RNA polymerase sigma factors"/>
    <property type="match status" value="1"/>
</dbReference>
<evidence type="ECO:0000256" key="2">
    <source>
        <dbReference type="ARBA" id="ARBA00023015"/>
    </source>
</evidence>
<dbReference type="InterPro" id="IPR007627">
    <property type="entry name" value="RNA_pol_sigma70_r2"/>
</dbReference>
<dbReference type="EMBL" id="CP081869">
    <property type="protein sequence ID" value="QZO02148.1"/>
    <property type="molecule type" value="Genomic_DNA"/>
</dbReference>
<dbReference type="RefSeq" id="WP_261405542.1">
    <property type="nucleotide sequence ID" value="NZ_CP081869.1"/>
</dbReference>
<dbReference type="GO" id="GO:0003677">
    <property type="term" value="F:DNA binding"/>
    <property type="evidence" value="ECO:0007669"/>
    <property type="project" value="InterPro"/>
</dbReference>
<reference evidence="7" key="1">
    <citation type="submission" date="2021-08" db="EMBL/GenBank/DDBJ databases">
        <authorList>
            <person name="Zhang H."/>
            <person name="Xu M."/>
            <person name="Yu Z."/>
            <person name="Yang L."/>
            <person name="Cai Y."/>
        </authorList>
    </citation>
    <scope>NUCLEOTIDE SEQUENCE</scope>
    <source>
        <strain evidence="7">CHL1</strain>
    </source>
</reference>
<dbReference type="PANTHER" id="PTHR43133:SF63">
    <property type="entry name" value="RNA POLYMERASE SIGMA FACTOR FECI-RELATED"/>
    <property type="match status" value="1"/>
</dbReference>
<evidence type="ECO:0000256" key="1">
    <source>
        <dbReference type="ARBA" id="ARBA00010641"/>
    </source>
</evidence>
<protein>
    <submittedName>
        <fullName evidence="7">Sigma-70 family RNA polymerase sigma factor</fullName>
    </submittedName>
</protein>
<organism evidence="7 8">
    <name type="scientific">Chenggangzhangella methanolivorans</name>
    <dbReference type="NCBI Taxonomy" id="1437009"/>
    <lineage>
        <taxon>Bacteria</taxon>
        <taxon>Pseudomonadati</taxon>
        <taxon>Pseudomonadota</taxon>
        <taxon>Alphaproteobacteria</taxon>
        <taxon>Hyphomicrobiales</taxon>
        <taxon>Methylopilaceae</taxon>
        <taxon>Chenggangzhangella</taxon>
    </lineage>
</organism>
<proteinExistence type="inferred from homology"/>
<comment type="similarity">
    <text evidence="1">Belongs to the sigma-70 factor family. ECF subfamily.</text>
</comment>
<evidence type="ECO:0000259" key="5">
    <source>
        <dbReference type="Pfam" id="PF04542"/>
    </source>
</evidence>
<evidence type="ECO:0000259" key="6">
    <source>
        <dbReference type="Pfam" id="PF08281"/>
    </source>
</evidence>
<accession>A0A9E6UJM3</accession>
<sequence length="166" mass="19036">MTGLLVRNLQRSEESRLRRFFQRRFRCREEAADATQETFLRMLSLGPETAIDNPQAYLFRVARSVAYAWSARRAADDLLFDRDAALDLADDQPDAERAVDARQRLRAFSETIAALPPRCREAFVMSRFEGLANSEIALRLGISRNMVEKHVMRALLACRATRSRLS</sequence>
<gene>
    <name evidence="7" type="ORF">K6K41_13315</name>
</gene>
<keyword evidence="3" id="KW-0731">Sigma factor</keyword>
<dbReference type="Pfam" id="PF04542">
    <property type="entry name" value="Sigma70_r2"/>
    <property type="match status" value="1"/>
</dbReference>
<evidence type="ECO:0000256" key="3">
    <source>
        <dbReference type="ARBA" id="ARBA00023082"/>
    </source>
</evidence>
<feature type="domain" description="RNA polymerase sigma factor 70 region 4 type 2" evidence="6">
    <location>
        <begin position="106"/>
        <end position="158"/>
    </location>
</feature>
<dbReference type="Gene3D" id="1.10.1740.10">
    <property type="match status" value="1"/>
</dbReference>
<dbReference type="InterPro" id="IPR013325">
    <property type="entry name" value="RNA_pol_sigma_r2"/>
</dbReference>
<dbReference type="PANTHER" id="PTHR43133">
    <property type="entry name" value="RNA POLYMERASE ECF-TYPE SIGMA FACTO"/>
    <property type="match status" value="1"/>
</dbReference>
<dbReference type="InterPro" id="IPR013324">
    <property type="entry name" value="RNA_pol_sigma_r3/r4-like"/>
</dbReference>
<dbReference type="Pfam" id="PF08281">
    <property type="entry name" value="Sigma70_r4_2"/>
    <property type="match status" value="1"/>
</dbReference>
<dbReference type="Proteomes" id="UP000825701">
    <property type="component" value="Chromosome"/>
</dbReference>
<dbReference type="NCBIfam" id="TIGR02937">
    <property type="entry name" value="sigma70-ECF"/>
    <property type="match status" value="1"/>
</dbReference>
<evidence type="ECO:0000256" key="4">
    <source>
        <dbReference type="ARBA" id="ARBA00023163"/>
    </source>
</evidence>
<dbReference type="Gene3D" id="1.10.10.10">
    <property type="entry name" value="Winged helix-like DNA-binding domain superfamily/Winged helix DNA-binding domain"/>
    <property type="match status" value="1"/>
</dbReference>
<dbReference type="KEGG" id="cmet:K6K41_13315"/>
<name>A0A9E6UJM3_9HYPH</name>
<dbReference type="InterPro" id="IPR036388">
    <property type="entry name" value="WH-like_DNA-bd_sf"/>
</dbReference>
<dbReference type="AlphaFoldDB" id="A0A9E6UJM3"/>
<dbReference type="SUPFAM" id="SSF88659">
    <property type="entry name" value="Sigma3 and sigma4 domains of RNA polymerase sigma factors"/>
    <property type="match status" value="1"/>
</dbReference>
<keyword evidence="8" id="KW-1185">Reference proteome</keyword>
<dbReference type="InterPro" id="IPR014284">
    <property type="entry name" value="RNA_pol_sigma-70_dom"/>
</dbReference>